<evidence type="ECO:0000256" key="12">
    <source>
        <dbReference type="ARBA" id="ARBA00022801"/>
    </source>
</evidence>
<evidence type="ECO:0000256" key="7">
    <source>
        <dbReference type="ARBA" id="ARBA00019179"/>
    </source>
</evidence>
<dbReference type="Pfam" id="PF01351">
    <property type="entry name" value="RNase_HII"/>
    <property type="match status" value="1"/>
</dbReference>
<dbReference type="PROSITE" id="PS51975">
    <property type="entry name" value="RNASE_H_2"/>
    <property type="match status" value="1"/>
</dbReference>
<accession>A0ABP8JSD1</accession>
<evidence type="ECO:0000256" key="15">
    <source>
        <dbReference type="PROSITE-ProRule" id="PRU01319"/>
    </source>
</evidence>
<evidence type="ECO:0000256" key="2">
    <source>
        <dbReference type="ARBA" id="ARBA00001946"/>
    </source>
</evidence>
<proteinExistence type="inferred from homology"/>
<feature type="binding site" evidence="14 15">
    <location>
        <position position="29"/>
    </location>
    <ligand>
        <name>a divalent metal cation</name>
        <dbReference type="ChEBI" id="CHEBI:60240"/>
    </ligand>
</feature>
<name>A0ABP8JSD1_9MICO</name>
<evidence type="ECO:0000256" key="6">
    <source>
        <dbReference type="ARBA" id="ARBA00012180"/>
    </source>
</evidence>
<keyword evidence="20" id="KW-1185">Reference proteome</keyword>
<evidence type="ECO:0000256" key="3">
    <source>
        <dbReference type="ARBA" id="ARBA00004065"/>
    </source>
</evidence>
<comment type="cofactor">
    <cofactor evidence="2">
        <name>Mg(2+)</name>
        <dbReference type="ChEBI" id="CHEBI:18420"/>
    </cofactor>
</comment>
<dbReference type="PANTHER" id="PTHR10954:SF18">
    <property type="entry name" value="RIBONUCLEASE HII"/>
    <property type="match status" value="1"/>
</dbReference>
<evidence type="ECO:0000313" key="20">
    <source>
        <dbReference type="Proteomes" id="UP001500390"/>
    </source>
</evidence>
<comment type="function">
    <text evidence="3 14 16">Endonuclease that specifically degrades the RNA of RNA-DNA hybrids.</text>
</comment>
<evidence type="ECO:0000256" key="8">
    <source>
        <dbReference type="ARBA" id="ARBA00022490"/>
    </source>
</evidence>
<dbReference type="InterPro" id="IPR024567">
    <property type="entry name" value="RNase_HII/HIII_dom"/>
</dbReference>
<protein>
    <recommendedName>
        <fullName evidence="7 14">Ribonuclease HII</fullName>
        <shortName evidence="14">RNase HII</shortName>
        <ecNumber evidence="6 14">3.1.26.4</ecNumber>
    </recommendedName>
</protein>
<reference evidence="20" key="1">
    <citation type="journal article" date="2019" name="Int. J. Syst. Evol. Microbiol.">
        <title>The Global Catalogue of Microorganisms (GCM) 10K type strain sequencing project: providing services to taxonomists for standard genome sequencing and annotation.</title>
        <authorList>
            <consortium name="The Broad Institute Genomics Platform"/>
            <consortium name="The Broad Institute Genome Sequencing Center for Infectious Disease"/>
            <person name="Wu L."/>
            <person name="Ma J."/>
        </authorList>
    </citation>
    <scope>NUCLEOTIDE SEQUENCE [LARGE SCALE GENOMIC DNA]</scope>
    <source>
        <strain evidence="20">JCM 17738</strain>
    </source>
</reference>
<dbReference type="NCBIfam" id="NF000595">
    <property type="entry name" value="PRK00015.1-3"/>
    <property type="match status" value="1"/>
</dbReference>
<gene>
    <name evidence="14" type="primary">rnhB</name>
    <name evidence="19" type="ORF">GCM10023153_17170</name>
</gene>
<evidence type="ECO:0000256" key="14">
    <source>
        <dbReference type="HAMAP-Rule" id="MF_00052"/>
    </source>
</evidence>
<evidence type="ECO:0000259" key="18">
    <source>
        <dbReference type="PROSITE" id="PS51975"/>
    </source>
</evidence>
<feature type="region of interest" description="Disordered" evidence="17">
    <location>
        <begin position="230"/>
        <end position="253"/>
    </location>
</feature>
<evidence type="ECO:0000256" key="1">
    <source>
        <dbReference type="ARBA" id="ARBA00000077"/>
    </source>
</evidence>
<evidence type="ECO:0000313" key="19">
    <source>
        <dbReference type="EMBL" id="GAA4395289.1"/>
    </source>
</evidence>
<dbReference type="InterPro" id="IPR001352">
    <property type="entry name" value="RNase_HII/HIII"/>
</dbReference>
<evidence type="ECO:0000256" key="16">
    <source>
        <dbReference type="RuleBase" id="RU003515"/>
    </source>
</evidence>
<dbReference type="InterPro" id="IPR022898">
    <property type="entry name" value="RNase_HII"/>
</dbReference>
<keyword evidence="9 14" id="KW-0540">Nuclease</keyword>
<evidence type="ECO:0000256" key="17">
    <source>
        <dbReference type="SAM" id="MobiDB-lite"/>
    </source>
</evidence>
<organism evidence="19 20">
    <name type="scientific">Ornithinibacter aureus</name>
    <dbReference type="NCBI Taxonomy" id="622664"/>
    <lineage>
        <taxon>Bacteria</taxon>
        <taxon>Bacillati</taxon>
        <taxon>Actinomycetota</taxon>
        <taxon>Actinomycetes</taxon>
        <taxon>Micrococcales</taxon>
        <taxon>Intrasporangiaceae</taxon>
        <taxon>Ornithinibacter</taxon>
    </lineage>
</organism>
<dbReference type="InterPro" id="IPR012337">
    <property type="entry name" value="RNaseH-like_sf"/>
</dbReference>
<dbReference type="Proteomes" id="UP001500390">
    <property type="component" value="Unassembled WGS sequence"/>
</dbReference>
<evidence type="ECO:0000256" key="5">
    <source>
        <dbReference type="ARBA" id="ARBA00007383"/>
    </source>
</evidence>
<comment type="cofactor">
    <cofactor evidence="14 15">
        <name>Mn(2+)</name>
        <dbReference type="ChEBI" id="CHEBI:29035"/>
    </cofactor>
    <cofactor evidence="14 15">
        <name>Mg(2+)</name>
        <dbReference type="ChEBI" id="CHEBI:18420"/>
    </cofactor>
    <text evidence="14 15">Manganese or magnesium. Binds 1 divalent metal ion per monomer in the absence of substrate. May bind a second metal ion after substrate binding.</text>
</comment>
<comment type="similarity">
    <text evidence="5 14 16">Belongs to the RNase HII family.</text>
</comment>
<dbReference type="EMBL" id="BAABFX010000026">
    <property type="protein sequence ID" value="GAA4395289.1"/>
    <property type="molecule type" value="Genomic_DNA"/>
</dbReference>
<sequence length="268" mass="28243">MKRTLSRRPSLRVERALQREGHRVLAGMDEVGRGALAGPVTVGVVIIDETCGTAPQGVKDSKLLVPHARTAMVPRIERWAVAHGVGHASAAEIDDIGIIAALRVAGVRALAEAGIRPDLVILDGNHDWLTAPQDVGLFAFADDGPAATPPVSTMIKADLKCSSVAAASVLAKVRRDAIMAGLGEEHPAYGWGENKGYAAPEHLDALRRLGPCELHRRSWRLPGVMDDDGGVAADAAVPADAPDQPDAPDVNDLNAMNAVDDLTRVGER</sequence>
<dbReference type="EC" id="3.1.26.4" evidence="6 14"/>
<comment type="catalytic activity">
    <reaction evidence="1 14 15 16">
        <text>Endonucleolytic cleavage to 5'-phosphomonoester.</text>
        <dbReference type="EC" id="3.1.26.4"/>
    </reaction>
</comment>
<feature type="domain" description="RNase H type-2" evidence="18">
    <location>
        <begin position="23"/>
        <end position="231"/>
    </location>
</feature>
<keyword evidence="11 14" id="KW-0255">Endonuclease</keyword>
<comment type="subcellular location">
    <subcellularLocation>
        <location evidence="4 14">Cytoplasm</location>
    </subcellularLocation>
</comment>
<dbReference type="CDD" id="cd07182">
    <property type="entry name" value="RNase_HII_bacteria_HII_like"/>
    <property type="match status" value="1"/>
</dbReference>
<dbReference type="Gene3D" id="3.30.420.10">
    <property type="entry name" value="Ribonuclease H-like superfamily/Ribonuclease H"/>
    <property type="match status" value="1"/>
</dbReference>
<keyword evidence="8 14" id="KW-0963">Cytoplasm</keyword>
<dbReference type="PANTHER" id="PTHR10954">
    <property type="entry name" value="RIBONUCLEASE H2 SUBUNIT A"/>
    <property type="match status" value="1"/>
</dbReference>
<feature type="binding site" evidence="14 15">
    <location>
        <position position="30"/>
    </location>
    <ligand>
        <name>a divalent metal cation</name>
        <dbReference type="ChEBI" id="CHEBI:60240"/>
    </ligand>
</feature>
<dbReference type="HAMAP" id="MF_00052_B">
    <property type="entry name" value="RNase_HII_B"/>
    <property type="match status" value="1"/>
</dbReference>
<dbReference type="SUPFAM" id="SSF53098">
    <property type="entry name" value="Ribonuclease H-like"/>
    <property type="match status" value="1"/>
</dbReference>
<keyword evidence="10 14" id="KW-0479">Metal-binding</keyword>
<evidence type="ECO:0000256" key="11">
    <source>
        <dbReference type="ARBA" id="ARBA00022759"/>
    </source>
</evidence>
<dbReference type="InterPro" id="IPR036397">
    <property type="entry name" value="RNaseH_sf"/>
</dbReference>
<feature type="compositionally biased region" description="Low complexity" evidence="17">
    <location>
        <begin position="230"/>
        <end position="250"/>
    </location>
</feature>
<feature type="binding site" evidence="14 15">
    <location>
        <position position="123"/>
    </location>
    <ligand>
        <name>a divalent metal cation</name>
        <dbReference type="ChEBI" id="CHEBI:60240"/>
    </ligand>
</feature>
<evidence type="ECO:0000256" key="10">
    <source>
        <dbReference type="ARBA" id="ARBA00022723"/>
    </source>
</evidence>
<evidence type="ECO:0000256" key="13">
    <source>
        <dbReference type="ARBA" id="ARBA00023211"/>
    </source>
</evidence>
<evidence type="ECO:0000256" key="4">
    <source>
        <dbReference type="ARBA" id="ARBA00004496"/>
    </source>
</evidence>
<comment type="caution">
    <text evidence="19">The sequence shown here is derived from an EMBL/GenBank/DDBJ whole genome shotgun (WGS) entry which is preliminary data.</text>
</comment>
<keyword evidence="13 14" id="KW-0464">Manganese</keyword>
<dbReference type="RefSeq" id="WP_159900168.1">
    <property type="nucleotide sequence ID" value="NZ_BAABFX010000026.1"/>
</dbReference>
<keyword evidence="12 14" id="KW-0378">Hydrolase</keyword>
<evidence type="ECO:0000256" key="9">
    <source>
        <dbReference type="ARBA" id="ARBA00022722"/>
    </source>
</evidence>